<dbReference type="HOGENOM" id="CLU_073035_0_0_11"/>
<dbReference type="AlphaFoldDB" id="M1P1C4"/>
<dbReference type="eggNOG" id="COG0500">
    <property type="taxonomic scope" value="Bacteria"/>
</dbReference>
<proteinExistence type="predicted"/>
<evidence type="ECO:0000313" key="3">
    <source>
        <dbReference type="Proteomes" id="UP000011723"/>
    </source>
</evidence>
<dbReference type="Gene3D" id="3.40.50.150">
    <property type="entry name" value="Vaccinia Virus protein VP39"/>
    <property type="match status" value="1"/>
</dbReference>
<dbReference type="EMBL" id="CP003697">
    <property type="protein sequence ID" value="AGF73590.1"/>
    <property type="molecule type" value="Genomic_DNA"/>
</dbReference>
<evidence type="ECO:0000259" key="1">
    <source>
        <dbReference type="Pfam" id="PF08241"/>
    </source>
</evidence>
<dbReference type="PANTHER" id="PTHR43591:SF24">
    <property type="entry name" value="2-METHOXY-6-POLYPRENYL-1,4-BENZOQUINOL METHYLASE, MITOCHONDRIAL"/>
    <property type="match status" value="1"/>
</dbReference>
<keyword evidence="3" id="KW-1185">Reference proteome</keyword>
<accession>M1P1C4</accession>
<dbReference type="Proteomes" id="UP000011723">
    <property type="component" value="Chromosome"/>
</dbReference>
<dbReference type="InterPro" id="IPR029063">
    <property type="entry name" value="SAM-dependent_MTases_sf"/>
</dbReference>
<gene>
    <name evidence="2" type="ORF">A605_12970</name>
</gene>
<dbReference type="PANTHER" id="PTHR43591">
    <property type="entry name" value="METHYLTRANSFERASE"/>
    <property type="match status" value="1"/>
</dbReference>
<organism evidence="2 3">
    <name type="scientific">Corynebacterium halotolerans YIM 70093 = DSM 44683</name>
    <dbReference type="NCBI Taxonomy" id="1121362"/>
    <lineage>
        <taxon>Bacteria</taxon>
        <taxon>Bacillati</taxon>
        <taxon>Actinomycetota</taxon>
        <taxon>Actinomycetes</taxon>
        <taxon>Mycobacteriales</taxon>
        <taxon>Corynebacteriaceae</taxon>
        <taxon>Corynebacterium</taxon>
    </lineage>
</organism>
<sequence length="283" mass="31401">MARPGIRSGILWDDTSPPRTLRKNYSTMIFPRTRALATLARSLRLLTSVRQEQTRPDLFYGELAEDTAGLLAALRHDITGESLSGDAVLDVGGGPGYFATAFERRGASYVAVEPDVGEMSAAGIEVAASVRGSGTALPFRDAAFDVVYSSNVAEHVDRPWDMGREMLRVTRPGGLVVLSYTVWLGPFGGHETGLWEHYVGGGFARDRYTRRHGHPPKNVFGESLFDVSCSEGLRWARGLEEQGLADVELLFPRYHPSWAWWLVRVPLVREFLVSNLVVVVRRR</sequence>
<protein>
    <recommendedName>
        <fullName evidence="1">Methyltransferase type 11 domain-containing protein</fullName>
    </recommendedName>
</protein>
<reference evidence="2 3" key="1">
    <citation type="journal article" date="2012" name="Stand. Genomic Sci.">
        <title>Genome sequence of the halotolerant bacterium Corynebacterium halotolerans type strain YIM 70093(T) (= DSM 44683(T)).</title>
        <authorList>
            <person name="Ruckert C."/>
            <person name="Albersmeier A."/>
            <person name="Al-Dilaimi A."/>
            <person name="Niehaus K."/>
            <person name="Szczepanowski R."/>
            <person name="Kalinowski J."/>
        </authorList>
    </citation>
    <scope>NUCLEOTIDE SEQUENCE [LARGE SCALE GENOMIC DNA]</scope>
    <source>
        <strain evidence="2">YIM 70093</strain>
    </source>
</reference>
<dbReference type="SUPFAM" id="SSF53335">
    <property type="entry name" value="S-adenosyl-L-methionine-dependent methyltransferases"/>
    <property type="match status" value="1"/>
</dbReference>
<feature type="domain" description="Methyltransferase type 11" evidence="1">
    <location>
        <begin position="89"/>
        <end position="177"/>
    </location>
</feature>
<dbReference type="CDD" id="cd02440">
    <property type="entry name" value="AdoMet_MTases"/>
    <property type="match status" value="1"/>
</dbReference>
<dbReference type="InterPro" id="IPR013216">
    <property type="entry name" value="Methyltransf_11"/>
</dbReference>
<evidence type="ECO:0000313" key="2">
    <source>
        <dbReference type="EMBL" id="AGF73590.1"/>
    </source>
</evidence>
<dbReference type="KEGG" id="chn:A605_12970"/>
<dbReference type="STRING" id="1121362.A605_12970"/>
<name>M1P1C4_9CORY</name>
<dbReference type="GO" id="GO:0008757">
    <property type="term" value="F:S-adenosylmethionine-dependent methyltransferase activity"/>
    <property type="evidence" value="ECO:0007669"/>
    <property type="project" value="InterPro"/>
</dbReference>
<dbReference type="Pfam" id="PF08241">
    <property type="entry name" value="Methyltransf_11"/>
    <property type="match status" value="1"/>
</dbReference>
<dbReference type="PATRIC" id="fig|1121362.3.peg.2634"/>